<evidence type="ECO:0000313" key="12">
    <source>
        <dbReference type="Proteomes" id="UP000183995"/>
    </source>
</evidence>
<evidence type="ECO:0000256" key="9">
    <source>
        <dbReference type="PIRNR" id="PIRNR005023"/>
    </source>
</evidence>
<dbReference type="PIRSF" id="PIRSF005023">
    <property type="entry name" value="CODH"/>
    <property type="match status" value="1"/>
</dbReference>
<keyword evidence="7 9" id="KW-0411">Iron-sulfur</keyword>
<dbReference type="GO" id="GO:0050418">
    <property type="term" value="F:hydroxylamine reductase activity"/>
    <property type="evidence" value="ECO:0007669"/>
    <property type="project" value="TreeGrafter"/>
</dbReference>
<feature type="binding site" evidence="10">
    <location>
        <position position="70"/>
    </location>
    <ligand>
        <name>[4Fe-4S] cluster</name>
        <dbReference type="ChEBI" id="CHEBI:49883"/>
        <label>2</label>
    </ligand>
</feature>
<evidence type="ECO:0000313" key="11">
    <source>
        <dbReference type="EMBL" id="SHI18339.1"/>
    </source>
</evidence>
<accession>A0A1M5Z293</accession>
<feature type="binding site" evidence="10">
    <location>
        <position position="54"/>
    </location>
    <ligand>
        <name>[4Fe-4S] cluster</name>
        <dbReference type="ChEBI" id="CHEBI:49883"/>
        <label>2</label>
    </ligand>
</feature>
<proteinExistence type="predicted"/>
<evidence type="ECO:0000256" key="6">
    <source>
        <dbReference type="ARBA" id="ARBA00023004"/>
    </source>
</evidence>
<name>A0A1M5Z293_9FIRM</name>
<dbReference type="Pfam" id="PF03063">
    <property type="entry name" value="Prismane"/>
    <property type="match status" value="1"/>
</dbReference>
<organism evidence="11 12">
    <name type="scientific">Sporobacter termitidis DSM 10068</name>
    <dbReference type="NCBI Taxonomy" id="1123282"/>
    <lineage>
        <taxon>Bacteria</taxon>
        <taxon>Bacillati</taxon>
        <taxon>Bacillota</taxon>
        <taxon>Clostridia</taxon>
        <taxon>Eubacteriales</taxon>
        <taxon>Oscillospiraceae</taxon>
        <taxon>Sporobacter</taxon>
    </lineage>
</organism>
<evidence type="ECO:0000256" key="10">
    <source>
        <dbReference type="PIRSR" id="PIRSR005023-1"/>
    </source>
</evidence>
<evidence type="ECO:0000256" key="8">
    <source>
        <dbReference type="ARBA" id="ARBA00048733"/>
    </source>
</evidence>
<dbReference type="NCBIfam" id="TIGR01702">
    <property type="entry name" value="CO_DH_cata"/>
    <property type="match status" value="1"/>
</dbReference>
<dbReference type="GO" id="GO:0004601">
    <property type="term" value="F:peroxidase activity"/>
    <property type="evidence" value="ECO:0007669"/>
    <property type="project" value="TreeGrafter"/>
</dbReference>
<feature type="binding site" evidence="10">
    <location>
        <position position="522"/>
    </location>
    <ligand>
        <name>[Ni-4Fe-4S] cluster</name>
        <dbReference type="ChEBI" id="CHEBI:47739"/>
    </ligand>
</feature>
<dbReference type="RefSeq" id="WP_073080923.1">
    <property type="nucleotide sequence ID" value="NZ_FQXV01000012.1"/>
</dbReference>
<dbReference type="Gene3D" id="1.20.1270.30">
    <property type="match status" value="1"/>
</dbReference>
<sequence length="630" mass="68409">MDLNNFTTVEQMEAETARLRECAACSGAETWEDRKKAQTPSCKFGEDGVCCRICSMGPCRITPKAPRGICGADANAIAGRNYLRMIAGGTAAHSDHGREICHTLHSTKKDGHYQVKDEAKLLRLAKEWDIPTEGKDIYDIAHEVALAGMMEYGKPFGTQRFLNRATDERQKLWNDLGIAPRAIDREIATAMHMTHMGNTADAEALVMQGLRTGMADGWGGSMMGTEMTDILFGTPMPKDTEGDLGVLEKDMVNIIVHGHDPAMSEMIVVAAEDKDLLDYARSKGAKGINIAGLCCTANEVTMRHGVRMAGNFLQQENALLTGIVEMITVDVQCIFPSLGPLSECFHTKFITTSPIARIPGSTYVEFHPETAREQGRDLVRQAIDNFDKRDPAKICVPTRKQPARVGYSCEAILKELNGVTNSHVDERDTYKPLIDCIKAGVIRGAVAIVGCNNPKVRPDHSHIEIMKKLLANDIIVITTGCAAQAAAKAGLLRKEAKDLCGAGMKRVCELVGIPPILHMGSCVDISRMMLLATDIAKDWGIDIPQVPVVGCAPEWMSEKAVAIANYVVSTGIDTYLGIEPQVKGSVQMMELITEGTRKLTGAGYIINTNPDTLVQAMIDGIEAKRAALGI</sequence>
<comment type="catalytic activity">
    <reaction evidence="8 9">
        <text>CO + 2 oxidized [2Fe-2S]-[ferredoxin] + H2O = 2 reduced [2Fe-2S]-[ferredoxin] + CO2 + 2 H(+)</text>
        <dbReference type="Rhea" id="RHEA:21040"/>
        <dbReference type="Rhea" id="RHEA-COMP:10000"/>
        <dbReference type="Rhea" id="RHEA-COMP:10001"/>
        <dbReference type="ChEBI" id="CHEBI:15377"/>
        <dbReference type="ChEBI" id="CHEBI:15378"/>
        <dbReference type="ChEBI" id="CHEBI:16526"/>
        <dbReference type="ChEBI" id="CHEBI:17245"/>
        <dbReference type="ChEBI" id="CHEBI:33737"/>
        <dbReference type="ChEBI" id="CHEBI:33738"/>
        <dbReference type="EC" id="1.2.7.4"/>
    </reaction>
</comment>
<feature type="binding site" evidence="10">
    <location>
        <position position="451"/>
    </location>
    <ligand>
        <name>[Ni-4Fe-4S] cluster</name>
        <dbReference type="ChEBI" id="CHEBI:47739"/>
    </ligand>
</feature>
<feature type="binding site" evidence="10">
    <location>
        <position position="481"/>
    </location>
    <ligand>
        <name>[Ni-4Fe-4S] cluster</name>
        <dbReference type="ChEBI" id="CHEBI:47739"/>
    </ligand>
</feature>
<gene>
    <name evidence="11" type="ORF">SAMN02745823_03134</name>
</gene>
<keyword evidence="5 9" id="KW-0560">Oxidoreductase</keyword>
<dbReference type="InterPro" id="IPR004137">
    <property type="entry name" value="HCP/CODH"/>
</dbReference>
<keyword evidence="12" id="KW-1185">Reference proteome</keyword>
<dbReference type="OrthoDB" id="5478720at2"/>
<dbReference type="GO" id="GO:0043885">
    <property type="term" value="F:anaerobic carbon-monoxide dehydrogenase activity"/>
    <property type="evidence" value="ECO:0007669"/>
    <property type="project" value="UniProtKB-UniRule"/>
</dbReference>
<feature type="binding site" evidence="10">
    <location>
        <position position="59"/>
    </location>
    <ligand>
        <name>[4Fe-4S] cluster</name>
        <dbReference type="ChEBI" id="CHEBI:49883"/>
        <label>2</label>
    </ligand>
</feature>
<evidence type="ECO:0000256" key="7">
    <source>
        <dbReference type="ARBA" id="ARBA00023014"/>
    </source>
</evidence>
<feature type="binding site" evidence="10">
    <location>
        <position position="295"/>
    </location>
    <ligand>
        <name>[Ni-4Fe-4S] cluster</name>
        <dbReference type="ChEBI" id="CHEBI:47739"/>
    </ligand>
</feature>
<dbReference type="InterPro" id="IPR016101">
    <property type="entry name" value="CO_DH_a-bundle"/>
</dbReference>
<dbReference type="GO" id="GO:0051539">
    <property type="term" value="F:4 iron, 4 sulfur cluster binding"/>
    <property type="evidence" value="ECO:0007669"/>
    <property type="project" value="UniProtKB-UniRule"/>
</dbReference>
<dbReference type="GO" id="GO:0006091">
    <property type="term" value="P:generation of precursor metabolites and energy"/>
    <property type="evidence" value="ECO:0007669"/>
    <property type="project" value="InterPro"/>
</dbReference>
<dbReference type="EC" id="1.2.7.4" evidence="9"/>
<reference evidence="11 12" key="1">
    <citation type="submission" date="2016-11" db="EMBL/GenBank/DDBJ databases">
        <authorList>
            <person name="Jaros S."/>
            <person name="Januszkiewicz K."/>
            <person name="Wedrychowicz H."/>
        </authorList>
    </citation>
    <scope>NUCLEOTIDE SEQUENCE [LARGE SCALE GENOMIC DNA]</scope>
    <source>
        <strain evidence="11 12">DSM 10068</strain>
    </source>
</reference>
<dbReference type="Proteomes" id="UP000183995">
    <property type="component" value="Unassembled WGS sequence"/>
</dbReference>
<dbReference type="PANTHER" id="PTHR30109:SF4">
    <property type="entry name" value="CARBON MONOXIDE DEHYDROGENASE"/>
    <property type="match status" value="1"/>
</dbReference>
<comment type="cofactor">
    <cofactor evidence="1">
        <name>[4Fe-4S] cluster</name>
        <dbReference type="ChEBI" id="CHEBI:49883"/>
    </cofactor>
</comment>
<evidence type="ECO:0000256" key="5">
    <source>
        <dbReference type="ARBA" id="ARBA00023002"/>
    </source>
</evidence>
<dbReference type="GO" id="GO:0016151">
    <property type="term" value="F:nickel cation binding"/>
    <property type="evidence" value="ECO:0007669"/>
    <property type="project" value="InterPro"/>
</dbReference>
<evidence type="ECO:0000256" key="4">
    <source>
        <dbReference type="ARBA" id="ARBA00022723"/>
    </source>
</evidence>
<dbReference type="EMBL" id="FQXV01000012">
    <property type="protein sequence ID" value="SHI18339.1"/>
    <property type="molecule type" value="Genomic_DNA"/>
</dbReference>
<keyword evidence="2 9" id="KW-0004">4Fe-4S</keyword>
<feature type="binding site" evidence="10">
    <location>
        <position position="51"/>
    </location>
    <ligand>
        <name>[4Fe-4S] cluster</name>
        <dbReference type="ChEBI" id="CHEBI:49883"/>
        <label>2</label>
    </ligand>
</feature>
<feature type="binding site" evidence="10">
    <location>
        <position position="259"/>
    </location>
    <ligand>
        <name>[Ni-4Fe-4S] cluster</name>
        <dbReference type="ChEBI" id="CHEBI:47739"/>
    </ligand>
</feature>
<feature type="binding site" evidence="10">
    <location>
        <position position="50"/>
    </location>
    <ligand>
        <name>[4Fe-4S] cluster</name>
        <dbReference type="ChEBI" id="CHEBI:49883"/>
        <label>1</label>
        <note>ligand shared between dimeric partners</note>
    </ligand>
</feature>
<feature type="binding site" evidence="10">
    <location>
        <position position="42"/>
    </location>
    <ligand>
        <name>[4Fe-4S] cluster</name>
        <dbReference type="ChEBI" id="CHEBI:49883"/>
        <label>1</label>
        <note>ligand shared between dimeric partners</note>
    </ligand>
</feature>
<dbReference type="STRING" id="1123282.SAMN02745823_03134"/>
<dbReference type="PANTHER" id="PTHR30109">
    <property type="entry name" value="HYDROXYLAMINE REDUCTASE"/>
    <property type="match status" value="1"/>
</dbReference>
<dbReference type="InterPro" id="IPR016099">
    <property type="entry name" value="Prismane-like_a/b-sand"/>
</dbReference>
<feature type="binding site" evidence="10">
    <location>
        <position position="333"/>
    </location>
    <ligand>
        <name>[Ni-4Fe-4S] cluster</name>
        <dbReference type="ChEBI" id="CHEBI:47739"/>
    </ligand>
</feature>
<evidence type="ECO:0000256" key="3">
    <source>
        <dbReference type="ARBA" id="ARBA00022596"/>
    </source>
</evidence>
<evidence type="ECO:0000256" key="2">
    <source>
        <dbReference type="ARBA" id="ARBA00022485"/>
    </source>
</evidence>
<dbReference type="SUPFAM" id="SSF56821">
    <property type="entry name" value="Prismane protein-like"/>
    <property type="match status" value="1"/>
</dbReference>
<keyword evidence="3 10" id="KW-0533">Nickel</keyword>
<dbReference type="GO" id="GO:0042542">
    <property type="term" value="P:response to hydrogen peroxide"/>
    <property type="evidence" value="ECO:0007669"/>
    <property type="project" value="TreeGrafter"/>
</dbReference>
<dbReference type="InterPro" id="IPR011254">
    <property type="entry name" value="Prismane-like_sf"/>
</dbReference>
<evidence type="ECO:0000256" key="1">
    <source>
        <dbReference type="ARBA" id="ARBA00001966"/>
    </source>
</evidence>
<protein>
    <recommendedName>
        <fullName evidence="9">Carbon monoxide dehydrogenase</fullName>
        <ecNumber evidence="9">1.2.7.4</ecNumber>
    </recommendedName>
</protein>
<dbReference type="InterPro" id="IPR010047">
    <property type="entry name" value="CODH"/>
</dbReference>
<keyword evidence="6 9" id="KW-0408">Iron</keyword>
<dbReference type="Gene3D" id="3.40.50.2030">
    <property type="match status" value="2"/>
</dbReference>
<keyword evidence="4 9" id="KW-0479">Metal-binding</keyword>
<dbReference type="AlphaFoldDB" id="A0A1M5Z293"/>